<evidence type="ECO:0000313" key="2">
    <source>
        <dbReference type="Proteomes" id="UP000054383"/>
    </source>
</evidence>
<organism evidence="1 2">
    <name type="scientific">Talaromyces islandicus</name>
    <name type="common">Penicillium islandicum</name>
    <dbReference type="NCBI Taxonomy" id="28573"/>
    <lineage>
        <taxon>Eukaryota</taxon>
        <taxon>Fungi</taxon>
        <taxon>Dikarya</taxon>
        <taxon>Ascomycota</taxon>
        <taxon>Pezizomycotina</taxon>
        <taxon>Eurotiomycetes</taxon>
        <taxon>Eurotiomycetidae</taxon>
        <taxon>Eurotiales</taxon>
        <taxon>Trichocomaceae</taxon>
        <taxon>Talaromyces</taxon>
        <taxon>Talaromyces sect. Islandici</taxon>
    </lineage>
</organism>
<sequence>MIIILLLSVGVWLVFRLLGFAKPGSIGIYLIRDTSPKRKLAPGKQPIVSLPGKPTQESIDALLKYKRLYHQLHNLEKHPSVVPEARDELISLFAEVISEAKHRGRNNGILKMDTFDAQTLSIFLLEEERKITSRLEKYAERRKTGAPRELFQTLEEARTWLIQRAPSKLVDGAWLGHIHKVATSFDLRGVTKNAWQVMSEELGDGDLAKNHAAIYWSLMEKIGANLPQADSVEFVEAECGLEGNPDTWKSAVAQLLISLFPKEFMPEILGFNLQFECLTWDTVRAFRELKELGLDDYYFLLHISIDNSDSGHAAMALKVVIDYLRHVQATSGNAAMQKAWRGVQVGYLLSEKFAAGDEPQTQISVYNRFAGDLVRIFRAKVSVSARLHCASRVKIGSKKLSEWLSHQDLETEQGQAEFLIALSKARPWIRAGNSTSSRLVSAFEWNGKMFGALTETELGILKNWIDSLATDSIPEPSTYWNFVERAATPSEEALQDVDVREDCPVFSERGLSTPWNESHEEDKAMVGVVINTIAGRWALNSTTNVPKLLSMWFAHSCLLQDFIAIPIRTGDTSGSAVVRVLRAQRGFASEGEGVAGMDELRRADCIGLVEMGLEMARNAGIPRPRNLKDVVSLDCEFAIDMLHWSRRPMQHRDALLGMAWAFVQFHESLAAGCELLSENTRDALRIMAKRERAGLEVCKAGLAGSPTRVNEFESAVWYARNEIDKCFT</sequence>
<reference evidence="1 2" key="1">
    <citation type="submission" date="2015-04" db="EMBL/GenBank/DDBJ databases">
        <authorList>
            <person name="Syromyatnikov M.Y."/>
            <person name="Popov V.N."/>
        </authorList>
    </citation>
    <scope>NUCLEOTIDE SEQUENCE [LARGE SCALE GENOMIC DNA]</scope>
    <source>
        <strain evidence="1">WF-38-12</strain>
    </source>
</reference>
<dbReference type="STRING" id="28573.A0A0U1M1G6"/>
<keyword evidence="2" id="KW-1185">Reference proteome</keyword>
<name>A0A0U1M1G6_TALIS</name>
<dbReference type="Proteomes" id="UP000054383">
    <property type="component" value="Unassembled WGS sequence"/>
</dbReference>
<dbReference type="Pfam" id="PF14518">
    <property type="entry name" value="Haem_oxygenas_2"/>
    <property type="match status" value="1"/>
</dbReference>
<dbReference type="Gene3D" id="1.20.910.10">
    <property type="entry name" value="Heme oxygenase-like"/>
    <property type="match status" value="1"/>
</dbReference>
<dbReference type="AlphaFoldDB" id="A0A0U1M1G6"/>
<accession>A0A0U1M1G6</accession>
<proteinExistence type="predicted"/>
<dbReference type="OrthoDB" id="10057598at2759"/>
<protein>
    <submittedName>
        <fullName evidence="1">Uncharacterized protein</fullName>
    </submittedName>
</protein>
<dbReference type="OMA" id="EEAKWWL"/>
<evidence type="ECO:0000313" key="1">
    <source>
        <dbReference type="EMBL" id="CRG89334.1"/>
    </source>
</evidence>
<dbReference type="EMBL" id="CVMT01000006">
    <property type="protein sequence ID" value="CRG89334.1"/>
    <property type="molecule type" value="Genomic_DNA"/>
</dbReference>
<gene>
    <name evidence="1" type="ORF">PISL3812_06370</name>
</gene>
<dbReference type="SMART" id="SM01236">
    <property type="entry name" value="Haem_oxygenase_2"/>
    <property type="match status" value="1"/>
</dbReference>
<dbReference type="InterPro" id="IPR016084">
    <property type="entry name" value="Haem_Oase-like_multi-hlx"/>
</dbReference>